<evidence type="ECO:0008006" key="4">
    <source>
        <dbReference type="Google" id="ProtNLM"/>
    </source>
</evidence>
<keyword evidence="1" id="KW-0732">Signal</keyword>
<reference evidence="2" key="2">
    <citation type="journal article" date="2016" name="Mol. Ecol.">
        <title>Population genomics of the filarial nematode parasite Wuchereria bancrofti from mosquitoes.</title>
        <authorList>
            <person name="Small S.T."/>
            <person name="Reimer L.J."/>
            <person name="Tisch D.J."/>
            <person name="King C.L."/>
            <person name="Christensen B.M."/>
            <person name="Siba P.M."/>
            <person name="Kazura J.W."/>
            <person name="Serre D."/>
            <person name="Zimmerman P.A."/>
        </authorList>
    </citation>
    <scope>NUCLEOTIDE SEQUENCE</scope>
    <source>
        <strain evidence="2">pt0022</strain>
    </source>
</reference>
<protein>
    <recommendedName>
        <fullName evidence="4">Saposin B-type domain-containing protein</fullName>
    </recommendedName>
</protein>
<feature type="chain" id="PRO_5042262517" description="Saposin B-type domain-containing protein" evidence="1">
    <location>
        <begin position="23"/>
        <end position="101"/>
    </location>
</feature>
<evidence type="ECO:0000256" key="1">
    <source>
        <dbReference type="SAM" id="SignalP"/>
    </source>
</evidence>
<dbReference type="AlphaFoldDB" id="A0AAF5Q1U2"/>
<accession>A0AAF5Q1U2</accession>
<evidence type="ECO:0000313" key="2">
    <source>
        <dbReference type="Proteomes" id="UP000093561"/>
    </source>
</evidence>
<organism evidence="2 3">
    <name type="scientific">Wuchereria bancrofti</name>
    <dbReference type="NCBI Taxonomy" id="6293"/>
    <lineage>
        <taxon>Eukaryota</taxon>
        <taxon>Metazoa</taxon>
        <taxon>Ecdysozoa</taxon>
        <taxon>Nematoda</taxon>
        <taxon>Chromadorea</taxon>
        <taxon>Rhabditida</taxon>
        <taxon>Spirurina</taxon>
        <taxon>Spiruromorpha</taxon>
        <taxon>Filarioidea</taxon>
        <taxon>Onchocercidae</taxon>
        <taxon>Wuchereria</taxon>
    </lineage>
</organism>
<proteinExistence type="predicted"/>
<reference evidence="3" key="3">
    <citation type="submission" date="2024-02" db="UniProtKB">
        <authorList>
            <consortium name="WormBaseParasite"/>
        </authorList>
    </citation>
    <scope>IDENTIFICATION</scope>
    <source>
        <strain evidence="3">pt0022</strain>
    </source>
</reference>
<feature type="signal peptide" evidence="1">
    <location>
        <begin position="1"/>
        <end position="22"/>
    </location>
</feature>
<name>A0AAF5Q1U2_WUCBA</name>
<reference evidence="2" key="1">
    <citation type="submission" date="2015-03" db="EMBL/GenBank/DDBJ databases">
        <title>Wuchereria bancrofti Genome Sequencing Papua New Guinea Strain.</title>
        <authorList>
            <person name="Small S.T."/>
            <person name="Serre D."/>
            <person name="Zimmerman P.A."/>
        </authorList>
    </citation>
    <scope>NUCLEOTIDE SEQUENCE [LARGE SCALE GENOMIC DNA]</scope>
    <source>
        <strain evidence="2">pt0022</strain>
    </source>
</reference>
<dbReference type="WBParaSite" id="mrna-Wban_08863">
    <property type="protein sequence ID" value="mrna-Wban_08863"/>
    <property type="gene ID" value="Wban_08863"/>
</dbReference>
<sequence>MSNTLLLIIITVFLLPINPTISFNVKYLFCESCKVFIEQLNQELTTIFDSAYNYVNGFCAELFENGTEISNCEAIGCRLINKSQLYLANKINSNVLCISVC</sequence>
<evidence type="ECO:0000313" key="3">
    <source>
        <dbReference type="WBParaSite" id="mrna-Wban_08863"/>
    </source>
</evidence>
<dbReference type="Proteomes" id="UP000093561">
    <property type="component" value="Unassembled WGS sequence"/>
</dbReference>